<dbReference type="GO" id="GO:0005829">
    <property type="term" value="C:cytosol"/>
    <property type="evidence" value="ECO:0007669"/>
    <property type="project" value="TreeGrafter"/>
</dbReference>
<evidence type="ECO:0000256" key="6">
    <source>
        <dbReference type="SAM" id="MobiDB-lite"/>
    </source>
</evidence>
<feature type="compositionally biased region" description="Low complexity" evidence="6">
    <location>
        <begin position="26"/>
        <end position="50"/>
    </location>
</feature>
<evidence type="ECO:0000256" key="3">
    <source>
        <dbReference type="ARBA" id="ARBA00022490"/>
    </source>
</evidence>
<protein>
    <recommendedName>
        <fullName evidence="5">Cilia- and flagella-associated protein 418</fullName>
    </recommendedName>
</protein>
<comment type="subcellular location">
    <subcellularLocation>
        <location evidence="2">Cytoplasm</location>
    </subcellularLocation>
    <subcellularLocation>
        <location evidence="1">Photoreceptor inner segment</location>
    </subcellularLocation>
</comment>
<dbReference type="STRING" id="431595.K3X2Y2"/>
<evidence type="ECO:0000256" key="5">
    <source>
        <dbReference type="ARBA" id="ARBA00026215"/>
    </source>
</evidence>
<dbReference type="InParanoid" id="K3X2Y2"/>
<organism evidence="7 8">
    <name type="scientific">Globisporangium ultimum (strain ATCC 200006 / CBS 805.95 / DAOM BR144)</name>
    <name type="common">Pythium ultimum</name>
    <dbReference type="NCBI Taxonomy" id="431595"/>
    <lineage>
        <taxon>Eukaryota</taxon>
        <taxon>Sar</taxon>
        <taxon>Stramenopiles</taxon>
        <taxon>Oomycota</taxon>
        <taxon>Peronosporomycetes</taxon>
        <taxon>Pythiales</taxon>
        <taxon>Pythiaceae</taxon>
        <taxon>Globisporangium</taxon>
    </lineage>
</organism>
<evidence type="ECO:0000313" key="8">
    <source>
        <dbReference type="Proteomes" id="UP000019132"/>
    </source>
</evidence>
<dbReference type="Pfam" id="PF14996">
    <property type="entry name" value="RMP"/>
    <property type="match status" value="1"/>
</dbReference>
<evidence type="ECO:0000256" key="2">
    <source>
        <dbReference type="ARBA" id="ARBA00004496"/>
    </source>
</evidence>
<keyword evidence="3" id="KW-0963">Cytoplasm</keyword>
<dbReference type="HOGENOM" id="CLU_092833_0_0_1"/>
<keyword evidence="8" id="KW-1185">Reference proteome</keyword>
<dbReference type="PANTHER" id="PTHR33958">
    <property type="entry name" value="PROTEIN C8ORF37"/>
    <property type="match status" value="1"/>
</dbReference>
<feature type="compositionally biased region" description="Polar residues" evidence="6">
    <location>
        <begin position="15"/>
        <end position="25"/>
    </location>
</feature>
<dbReference type="PANTHER" id="PTHR33958:SF1">
    <property type="entry name" value="CILIA- AND FLAGELLA-ASSOCIATED PROTEIN 418"/>
    <property type="match status" value="1"/>
</dbReference>
<name>K3X2Y2_GLOUD</name>
<accession>K3X2Y2</accession>
<comment type="function">
    <text evidence="4">May be involved in photoreceptor outer segment disk morphogenesis.</text>
</comment>
<evidence type="ECO:0000256" key="4">
    <source>
        <dbReference type="ARBA" id="ARBA00024819"/>
    </source>
</evidence>
<reference evidence="8" key="2">
    <citation type="submission" date="2010-04" db="EMBL/GenBank/DDBJ databases">
        <authorList>
            <person name="Buell R."/>
            <person name="Hamilton J."/>
            <person name="Hostetler J."/>
        </authorList>
    </citation>
    <scope>NUCLEOTIDE SEQUENCE [LARGE SCALE GENOMIC DNA]</scope>
    <source>
        <strain evidence="8">DAOM:BR144</strain>
    </source>
</reference>
<dbReference type="EnsemblProtists" id="PYU1_T011581">
    <property type="protein sequence ID" value="PYU1_T011581"/>
    <property type="gene ID" value="PYU1_G011555"/>
</dbReference>
<sequence>MDFQDLLDEVEGVMQGTSSRKPSFNTATPSTASFTKATSSSASKSQFSSSRNDIDDLLNMIGNDNEKPAAAVHSRSVTTKDSPSFKVSSSRDEFLVGGKKKCSQVLLDGEHAKRGVNTALSSHSICANLRCNECDFTVVQFLGKKWNASADYMFFRENVPNEAKLRVKMDTAPAYACQCKWLSIDVQTRVDSCRVKWSCAGH</sequence>
<dbReference type="InterPro" id="IPR029239">
    <property type="entry name" value="CFAP418"/>
</dbReference>
<reference evidence="7" key="3">
    <citation type="submission" date="2015-02" db="UniProtKB">
        <authorList>
            <consortium name="EnsemblProtists"/>
        </authorList>
    </citation>
    <scope>IDENTIFICATION</scope>
    <source>
        <strain evidence="7">DAOM BR144</strain>
    </source>
</reference>
<dbReference type="AlphaFoldDB" id="K3X2Y2"/>
<evidence type="ECO:0000313" key="7">
    <source>
        <dbReference type="EnsemblProtists" id="PYU1_T011581"/>
    </source>
</evidence>
<dbReference type="VEuPathDB" id="FungiDB:PYU1_G011555"/>
<dbReference type="OMA" id="RAKMEPS"/>
<dbReference type="eggNOG" id="ENOG502S1KM">
    <property type="taxonomic scope" value="Eukaryota"/>
</dbReference>
<feature type="region of interest" description="Disordered" evidence="6">
    <location>
        <begin position="12"/>
        <end position="50"/>
    </location>
</feature>
<dbReference type="Proteomes" id="UP000019132">
    <property type="component" value="Unassembled WGS sequence"/>
</dbReference>
<evidence type="ECO:0000256" key="1">
    <source>
        <dbReference type="ARBA" id="ARBA00004437"/>
    </source>
</evidence>
<proteinExistence type="predicted"/>
<reference evidence="8" key="1">
    <citation type="journal article" date="2010" name="Genome Biol.">
        <title>Genome sequence of the necrotrophic plant pathogen Pythium ultimum reveals original pathogenicity mechanisms and effector repertoire.</title>
        <authorList>
            <person name="Levesque C.A."/>
            <person name="Brouwer H."/>
            <person name="Cano L."/>
            <person name="Hamilton J.P."/>
            <person name="Holt C."/>
            <person name="Huitema E."/>
            <person name="Raffaele S."/>
            <person name="Robideau G.P."/>
            <person name="Thines M."/>
            <person name="Win J."/>
            <person name="Zerillo M.M."/>
            <person name="Beakes G.W."/>
            <person name="Boore J.L."/>
            <person name="Busam D."/>
            <person name="Dumas B."/>
            <person name="Ferriera S."/>
            <person name="Fuerstenberg S.I."/>
            <person name="Gachon C.M."/>
            <person name="Gaulin E."/>
            <person name="Govers F."/>
            <person name="Grenville-Briggs L."/>
            <person name="Horner N."/>
            <person name="Hostetler J."/>
            <person name="Jiang R.H."/>
            <person name="Johnson J."/>
            <person name="Krajaejun T."/>
            <person name="Lin H."/>
            <person name="Meijer H.J."/>
            <person name="Moore B."/>
            <person name="Morris P."/>
            <person name="Phuntmart V."/>
            <person name="Puiu D."/>
            <person name="Shetty J."/>
            <person name="Stajich J.E."/>
            <person name="Tripathy S."/>
            <person name="Wawra S."/>
            <person name="van West P."/>
            <person name="Whitty B.R."/>
            <person name="Coutinho P.M."/>
            <person name="Henrissat B."/>
            <person name="Martin F."/>
            <person name="Thomas P.D."/>
            <person name="Tyler B.M."/>
            <person name="De Vries R.P."/>
            <person name="Kamoun S."/>
            <person name="Yandell M."/>
            <person name="Tisserat N."/>
            <person name="Buell C.R."/>
        </authorList>
    </citation>
    <scope>NUCLEOTIDE SEQUENCE</scope>
    <source>
        <strain evidence="8">DAOM:BR144</strain>
    </source>
</reference>
<dbReference type="EMBL" id="GL376571">
    <property type="status" value="NOT_ANNOTATED_CDS"/>
    <property type="molecule type" value="Genomic_DNA"/>
</dbReference>